<organism evidence="10 11">
    <name type="scientific">Zavarzinia aquatilis</name>
    <dbReference type="NCBI Taxonomy" id="2211142"/>
    <lineage>
        <taxon>Bacteria</taxon>
        <taxon>Pseudomonadati</taxon>
        <taxon>Pseudomonadota</taxon>
        <taxon>Alphaproteobacteria</taxon>
        <taxon>Rhodospirillales</taxon>
        <taxon>Zavarziniaceae</taxon>
        <taxon>Zavarzinia</taxon>
    </lineage>
</organism>
<feature type="domain" description="Acyl-CoA dehydrogenase/oxidase N-terminal" evidence="8">
    <location>
        <begin position="38"/>
        <end position="154"/>
    </location>
</feature>
<dbReference type="SUPFAM" id="SSF47203">
    <property type="entry name" value="Acyl-CoA dehydrogenase C-terminal domain-like"/>
    <property type="match status" value="1"/>
</dbReference>
<accession>A0A317EBI2</accession>
<dbReference type="InterPro" id="IPR052166">
    <property type="entry name" value="Diverse_Acyl-CoA_DH"/>
</dbReference>
<dbReference type="InterPro" id="IPR036250">
    <property type="entry name" value="AcylCo_DH-like_C"/>
</dbReference>
<evidence type="ECO:0000256" key="2">
    <source>
        <dbReference type="ARBA" id="ARBA00009347"/>
    </source>
</evidence>
<dbReference type="InterPro" id="IPR025878">
    <property type="entry name" value="Acyl-CoA_dh-like_C_dom"/>
</dbReference>
<protein>
    <submittedName>
        <fullName evidence="10">Acyl-CoA dehydrogenase</fullName>
    </submittedName>
</protein>
<evidence type="ECO:0000256" key="5">
    <source>
        <dbReference type="RuleBase" id="RU362125"/>
    </source>
</evidence>
<evidence type="ECO:0000259" key="8">
    <source>
        <dbReference type="Pfam" id="PF02771"/>
    </source>
</evidence>
<evidence type="ECO:0000256" key="3">
    <source>
        <dbReference type="ARBA" id="ARBA00022630"/>
    </source>
</evidence>
<keyword evidence="5" id="KW-0560">Oxidoreductase</keyword>
<dbReference type="InterPro" id="IPR009100">
    <property type="entry name" value="AcylCoA_DH/oxidase_NM_dom_sf"/>
</dbReference>
<evidence type="ECO:0000259" key="6">
    <source>
        <dbReference type="Pfam" id="PF00441"/>
    </source>
</evidence>
<dbReference type="Gene3D" id="1.20.140.10">
    <property type="entry name" value="Butyryl-CoA Dehydrogenase, subunit A, domain 3"/>
    <property type="match status" value="1"/>
</dbReference>
<dbReference type="OrthoDB" id="5510711at2"/>
<feature type="domain" description="Acyl-CoA dehydrogenase/oxidase C-terminal" evidence="6">
    <location>
        <begin position="278"/>
        <end position="443"/>
    </location>
</feature>
<reference evidence="10 11" key="1">
    <citation type="submission" date="2018-05" db="EMBL/GenBank/DDBJ databases">
        <title>Zavarzinia sp. HR-AS.</title>
        <authorList>
            <person name="Lee Y."/>
            <person name="Jeon C.O."/>
        </authorList>
    </citation>
    <scope>NUCLEOTIDE SEQUENCE [LARGE SCALE GENOMIC DNA]</scope>
    <source>
        <strain evidence="10 11">HR-AS</strain>
    </source>
</reference>
<keyword evidence="3 5" id="KW-0285">Flavoprotein</keyword>
<comment type="caution">
    <text evidence="10">The sequence shown here is derived from an EMBL/GenBank/DDBJ whole genome shotgun (WGS) entry which is preliminary data.</text>
</comment>
<dbReference type="PROSITE" id="PS00073">
    <property type="entry name" value="ACYL_COA_DH_2"/>
    <property type="match status" value="1"/>
</dbReference>
<dbReference type="Proteomes" id="UP000245461">
    <property type="component" value="Unassembled WGS sequence"/>
</dbReference>
<comment type="cofactor">
    <cofactor evidence="1 5">
        <name>FAD</name>
        <dbReference type="ChEBI" id="CHEBI:57692"/>
    </cofactor>
</comment>
<dbReference type="InterPro" id="IPR037069">
    <property type="entry name" value="AcylCoA_DH/ox_N_sf"/>
</dbReference>
<proteinExistence type="inferred from homology"/>
<dbReference type="PANTHER" id="PTHR42803">
    <property type="entry name" value="ACYL-COA DEHYDROGENASE"/>
    <property type="match status" value="1"/>
</dbReference>
<evidence type="ECO:0000259" key="9">
    <source>
        <dbReference type="Pfam" id="PF12806"/>
    </source>
</evidence>
<evidence type="ECO:0000259" key="7">
    <source>
        <dbReference type="Pfam" id="PF02770"/>
    </source>
</evidence>
<dbReference type="AlphaFoldDB" id="A0A317EBI2"/>
<feature type="domain" description="Acetyl-CoA dehydrogenase-like C-terminal" evidence="9">
    <location>
        <begin position="462"/>
        <end position="587"/>
    </location>
</feature>
<dbReference type="InterPro" id="IPR046373">
    <property type="entry name" value="Acyl-CoA_Oxase/DH_mid-dom_sf"/>
</dbReference>
<dbReference type="Pfam" id="PF00441">
    <property type="entry name" value="Acyl-CoA_dh_1"/>
    <property type="match status" value="1"/>
</dbReference>
<dbReference type="EMBL" id="QGLE01000004">
    <property type="protein sequence ID" value="PWR24299.1"/>
    <property type="molecule type" value="Genomic_DNA"/>
</dbReference>
<dbReference type="Gene3D" id="2.40.110.10">
    <property type="entry name" value="Butyryl-CoA Dehydrogenase, subunit A, domain 2"/>
    <property type="match status" value="1"/>
</dbReference>
<dbReference type="Pfam" id="PF02771">
    <property type="entry name" value="Acyl-CoA_dh_N"/>
    <property type="match status" value="1"/>
</dbReference>
<sequence>MPALDRRDLDFLLQDVLDLDALFARPRFAEHDRASVAAMLDTAERLADDHFAPHAAKLDANEPTFDGETVHIIPEVKAALDAYCAAGFMSAHADYEHGGMQLPHTVSMASSAIISAANISTAGYPFLTRAAANVIAKFGTEEQKATWLGAMLEGRYFGTMALTEPGAGSGLADLKTQAVQVGDGTYRITGNKIFISAGEHGLSENIVHLVLARIKGAPAGVKGISLFIVPKILGDGTRNDVRLGGLIHKMGYRGTTSTMLNFGEAGGATGYLLGEAHKGLSYMFHMMNEARVGVGLGAAVIGYAGYRVALDYAKTRLQGRPPAAKDPSLPPVPIIEHADVKRMLLASKSYVEGALALCLLGARLVDDSETAETPEARSRAFQLLDLLTPMIKSWPSQWGLVANDLAIQVHGGYGYTREYPVERLWRDNRLNPIHEGTFGIQSLDLLGRKIFADQGKALALLAEEMLKTIEAAPPAFAEEAGALANAIALVSETVAVLGRAAAGNRLDEALANSAVFLELLGHVVVAWLWLRQASVAEDKAAGATGDLAAFYDGKRRACRYFFRWELPKIRPQAELLQSLDQTCADMPVAAFG</sequence>
<name>A0A317EBI2_9PROT</name>
<dbReference type="Pfam" id="PF12806">
    <property type="entry name" value="Acyl-CoA_dh_C"/>
    <property type="match status" value="1"/>
</dbReference>
<comment type="similarity">
    <text evidence="2 5">Belongs to the acyl-CoA dehydrogenase family.</text>
</comment>
<dbReference type="SUPFAM" id="SSF56645">
    <property type="entry name" value="Acyl-CoA dehydrogenase NM domain-like"/>
    <property type="match status" value="1"/>
</dbReference>
<dbReference type="GO" id="GO:0003995">
    <property type="term" value="F:acyl-CoA dehydrogenase activity"/>
    <property type="evidence" value="ECO:0007669"/>
    <property type="project" value="InterPro"/>
</dbReference>
<dbReference type="Gene3D" id="1.10.540.10">
    <property type="entry name" value="Acyl-CoA dehydrogenase/oxidase, N-terminal domain"/>
    <property type="match status" value="1"/>
</dbReference>
<dbReference type="InterPro" id="IPR006089">
    <property type="entry name" value="Acyl-CoA_DH_CS"/>
</dbReference>
<feature type="domain" description="Acyl-CoA oxidase/dehydrogenase middle" evidence="7">
    <location>
        <begin position="160"/>
        <end position="262"/>
    </location>
</feature>
<evidence type="ECO:0000256" key="1">
    <source>
        <dbReference type="ARBA" id="ARBA00001974"/>
    </source>
</evidence>
<dbReference type="InterPro" id="IPR009075">
    <property type="entry name" value="AcylCo_DH/oxidase_C"/>
</dbReference>
<gene>
    <name evidence="10" type="ORF">DKG74_09295</name>
</gene>
<evidence type="ECO:0000256" key="4">
    <source>
        <dbReference type="ARBA" id="ARBA00022827"/>
    </source>
</evidence>
<dbReference type="Pfam" id="PF02770">
    <property type="entry name" value="Acyl-CoA_dh_M"/>
    <property type="match status" value="1"/>
</dbReference>
<dbReference type="InterPro" id="IPR013786">
    <property type="entry name" value="AcylCoA_DH/ox_N"/>
</dbReference>
<evidence type="ECO:0000313" key="10">
    <source>
        <dbReference type="EMBL" id="PWR24299.1"/>
    </source>
</evidence>
<dbReference type="InterPro" id="IPR006091">
    <property type="entry name" value="Acyl-CoA_Oxase/DH_mid-dom"/>
</dbReference>
<keyword evidence="4 5" id="KW-0274">FAD</keyword>
<dbReference type="RefSeq" id="WP_109904990.1">
    <property type="nucleotide sequence ID" value="NZ_QGLE01000004.1"/>
</dbReference>
<dbReference type="GO" id="GO:0050660">
    <property type="term" value="F:flavin adenine dinucleotide binding"/>
    <property type="evidence" value="ECO:0007669"/>
    <property type="project" value="InterPro"/>
</dbReference>
<keyword evidence="11" id="KW-1185">Reference proteome</keyword>
<dbReference type="PANTHER" id="PTHR42803:SF3">
    <property type="entry name" value="ACYL-COA DEHYDROGENASE-RELATED"/>
    <property type="match status" value="1"/>
</dbReference>
<evidence type="ECO:0000313" key="11">
    <source>
        <dbReference type="Proteomes" id="UP000245461"/>
    </source>
</evidence>